<name>F6FZG7_RALS8</name>
<feature type="chain" id="PRO_5003336178" description="Transmembrane protein" evidence="1">
    <location>
        <begin position="27"/>
        <end position="492"/>
    </location>
</feature>
<dbReference type="EMBL" id="CP002819">
    <property type="protein sequence ID" value="AEG68535.1"/>
    <property type="molecule type" value="Genomic_DNA"/>
</dbReference>
<reference evidence="2 3" key="1">
    <citation type="journal article" date="2011" name="J. Bacteriol.">
        <title>Complete genome sequence of the plant pathogen Ralstonia solanacearum strain Po82.</title>
        <authorList>
            <person name="Xu J."/>
            <person name="Zheng H.J."/>
            <person name="Liu L."/>
            <person name="Pan Z.C."/>
            <person name="Prior P."/>
            <person name="Tang B."/>
            <person name="Xu J.S."/>
            <person name="Zhang H."/>
            <person name="Tian Q."/>
            <person name="Zhang L.Q."/>
            <person name="Feng J."/>
        </authorList>
    </citation>
    <scope>NUCLEOTIDE SEQUENCE [LARGE SCALE GENOMIC DNA]</scope>
    <source>
        <strain evidence="2 3">Po82</strain>
    </source>
</reference>
<dbReference type="KEGG" id="rsn:RSPO_c01234"/>
<evidence type="ECO:0000313" key="3">
    <source>
        <dbReference type="Proteomes" id="UP000007953"/>
    </source>
</evidence>
<dbReference type="Proteomes" id="UP000007953">
    <property type="component" value="Chromosome"/>
</dbReference>
<keyword evidence="1" id="KW-0732">Signal</keyword>
<gene>
    <name evidence="2" type="ordered locus">RSPO_c01234</name>
</gene>
<evidence type="ECO:0008006" key="4">
    <source>
        <dbReference type="Google" id="ProtNLM"/>
    </source>
</evidence>
<evidence type="ECO:0000313" key="2">
    <source>
        <dbReference type="EMBL" id="AEG68535.1"/>
    </source>
</evidence>
<evidence type="ECO:0000256" key="1">
    <source>
        <dbReference type="SAM" id="SignalP"/>
    </source>
</evidence>
<dbReference type="HOGENOM" id="CLU_563464_0_0_4"/>
<proteinExistence type="predicted"/>
<dbReference type="eggNOG" id="ENOG502ZB2T">
    <property type="taxonomic scope" value="Bacteria"/>
</dbReference>
<dbReference type="AlphaFoldDB" id="F6FZG7"/>
<feature type="signal peptide" evidence="1">
    <location>
        <begin position="1"/>
        <end position="26"/>
    </location>
</feature>
<sequence>MEMASPIGDRACARLVMLGASALLLAACGSHTVALKPQDNPNKPQQPLAFVPPLDTLIGQTGNGEPVSRIKVIFIHGVGDHCPGYALDGVPSRNGDDADPSAWLSAHNRAEIGLTPTQPGASTDVRWYASPVHGIRPLPGKPAQSALWFAVAKRSYDFRGRDGRQLRVDASEITWSGLTQAFKTQYLGYDTASSLARDTQCSTDLSVGAGSPPDSRELVNHGVKETLFDTALADAVLYMGSYREALQLAVAYGLCRAIADTGEDCGGTPDAHTRYLFVTHSLGSRILYDVLLGLHGVGPQATMLQHSGIARPSSKTVMEVMNATPAIYMMANQLVLLGLSNLPPDAEPDQPPMPFDARRTLNLPVQPGMLPPSTAPSPAPRREDFGLRAFAQSPLVQGRTDTLNIVAFSDINDVLSWGIPSQYLKDETNPDGTSHLRITNVYVRNTPWLPWLLESPVPAHTGYFNNPDVWRVISRGICGDDQPLSQCQGNAP</sequence>
<accession>F6FZG7</accession>
<organism evidence="2 3">
    <name type="scientific">Ralstonia solanacearum (strain Po82)</name>
    <dbReference type="NCBI Taxonomy" id="1031711"/>
    <lineage>
        <taxon>Bacteria</taxon>
        <taxon>Pseudomonadati</taxon>
        <taxon>Pseudomonadota</taxon>
        <taxon>Betaproteobacteria</taxon>
        <taxon>Burkholderiales</taxon>
        <taxon>Burkholderiaceae</taxon>
        <taxon>Ralstonia</taxon>
        <taxon>Ralstonia solanacearum species complex</taxon>
    </lineage>
</organism>
<dbReference type="PATRIC" id="fig|1031711.3.peg.1211"/>
<protein>
    <recommendedName>
        <fullName evidence="4">Transmembrane protein</fullName>
    </recommendedName>
</protein>